<evidence type="ECO:0008006" key="3">
    <source>
        <dbReference type="Google" id="ProtNLM"/>
    </source>
</evidence>
<dbReference type="Proteomes" id="UP000198307">
    <property type="component" value="Unassembled WGS sequence"/>
</dbReference>
<keyword evidence="2" id="KW-1185">Reference proteome</keyword>
<name>A0A239PSJ2_9RHOB</name>
<protein>
    <recommendedName>
        <fullName evidence="3">Flagellar assembly protein FliH</fullName>
    </recommendedName>
</protein>
<dbReference type="AlphaFoldDB" id="A0A239PSJ2"/>
<proteinExistence type="predicted"/>
<gene>
    <name evidence="1" type="ORF">SAMN05444959_104302</name>
</gene>
<dbReference type="OrthoDB" id="7773837at2"/>
<reference evidence="1 2" key="1">
    <citation type="submission" date="2017-07" db="EMBL/GenBank/DDBJ databases">
        <authorList>
            <person name="Sun Z.S."/>
            <person name="Albrecht U."/>
            <person name="Echele G."/>
            <person name="Lee C.C."/>
        </authorList>
    </citation>
    <scope>NUCLEOTIDE SEQUENCE [LARGE SCALE GENOMIC DNA]</scope>
    <source>
        <strain evidence="1 2">DSM 14827</strain>
    </source>
</reference>
<dbReference type="EMBL" id="FZQB01000004">
    <property type="protein sequence ID" value="SNT73130.1"/>
    <property type="molecule type" value="Genomic_DNA"/>
</dbReference>
<evidence type="ECO:0000313" key="2">
    <source>
        <dbReference type="Proteomes" id="UP000198307"/>
    </source>
</evidence>
<organism evidence="1 2">
    <name type="scientific">Paracoccus seriniphilus</name>
    <dbReference type="NCBI Taxonomy" id="184748"/>
    <lineage>
        <taxon>Bacteria</taxon>
        <taxon>Pseudomonadati</taxon>
        <taxon>Pseudomonadota</taxon>
        <taxon>Alphaproteobacteria</taxon>
        <taxon>Rhodobacterales</taxon>
        <taxon>Paracoccaceae</taxon>
        <taxon>Paracoccus</taxon>
    </lineage>
</organism>
<accession>A0A239PSJ2</accession>
<evidence type="ECO:0000313" key="1">
    <source>
        <dbReference type="EMBL" id="SNT73130.1"/>
    </source>
</evidence>
<sequence>MTLASFQLESFSAAKPGRQQVPTFLQADLDQAFSDGLAEGVAKATDDQLRNLEAGLARLGKALTDDSLRRAEMRKEAVSALAPILDAIIDNLAPASESRRLEEALLEELVRLSETSQPLRARISCGARQTAMVRKCLGQLEIENIEVTETEDNRINLTLQGGRIEISAEQIAQEIRAIIHELNDGS</sequence>
<dbReference type="RefSeq" id="WP_089343885.1">
    <property type="nucleotide sequence ID" value="NZ_CP067129.1"/>
</dbReference>